<dbReference type="RefSeq" id="WP_274456625.1">
    <property type="nucleotide sequence ID" value="NZ_CP067097.1"/>
</dbReference>
<comment type="similarity">
    <text evidence="1">Belongs to the 5'(3')-deoxyribonucleotidase family.</text>
</comment>
<evidence type="ECO:0000313" key="3">
    <source>
        <dbReference type="Proteomes" id="UP001232973"/>
    </source>
</evidence>
<gene>
    <name evidence="2" type="ORF">J2S03_002521</name>
</gene>
<reference evidence="2 3" key="1">
    <citation type="submission" date="2023-07" db="EMBL/GenBank/DDBJ databases">
        <title>Genomic Encyclopedia of Type Strains, Phase IV (KMG-IV): sequencing the most valuable type-strain genomes for metagenomic binning, comparative biology and taxonomic classification.</title>
        <authorList>
            <person name="Goeker M."/>
        </authorList>
    </citation>
    <scope>NUCLEOTIDE SEQUENCE [LARGE SCALE GENOMIC DNA]</scope>
    <source>
        <strain evidence="2 3">DSM 4006</strain>
    </source>
</reference>
<dbReference type="Gene3D" id="3.40.50.1000">
    <property type="entry name" value="HAD superfamily/HAD-like"/>
    <property type="match status" value="1"/>
</dbReference>
<dbReference type="PANTHER" id="PTHR16504">
    <property type="entry name" value="5'(3')-DEOXYRIBONUCLEOTIDASE"/>
    <property type="match status" value="1"/>
</dbReference>
<accession>A0ABT9XKS7</accession>
<dbReference type="SFLD" id="SFLDG01146">
    <property type="entry name" value="C1.2.2"/>
    <property type="match status" value="1"/>
</dbReference>
<keyword evidence="3" id="KW-1185">Reference proteome</keyword>
<comment type="caution">
    <text evidence="2">The sequence shown here is derived from an EMBL/GenBank/DDBJ whole genome shotgun (WGS) entry which is preliminary data.</text>
</comment>
<dbReference type="InterPro" id="IPR010708">
    <property type="entry name" value="5'(3')-deoxyribonucleotidase"/>
</dbReference>
<evidence type="ECO:0000313" key="2">
    <source>
        <dbReference type="EMBL" id="MDQ0190654.1"/>
    </source>
</evidence>
<name>A0ABT9XKS7_9BACL</name>
<dbReference type="Proteomes" id="UP001232973">
    <property type="component" value="Unassembled WGS sequence"/>
</dbReference>
<protein>
    <submittedName>
        <fullName evidence="2">5'(3')-deoxyribonucleotidase</fullName>
    </submittedName>
</protein>
<dbReference type="SUPFAM" id="SSF56784">
    <property type="entry name" value="HAD-like"/>
    <property type="match status" value="1"/>
</dbReference>
<proteinExistence type="inferred from homology"/>
<dbReference type="PANTHER" id="PTHR16504:SF4">
    <property type="entry name" value="5'(3')-DEOXYRIBONUCLEOTIDASE"/>
    <property type="match status" value="1"/>
</dbReference>
<dbReference type="InterPro" id="IPR023214">
    <property type="entry name" value="HAD_sf"/>
</dbReference>
<sequence>MKRIAIDMDDTIADFTSKHLRVYNEVFNESLTVEDLNGKKLWHARPHKAKEILDLLADPEFFRDLEVIEGSQEIIALLNEQYEVYIATAAMDIPHSFSAKYEWLRENFPFLSEQRFVFCGNKTIVNADYLIDDSPRHFVRFPGQGILFTAHHNLDQTGYPRFNSWEEAKEYFF</sequence>
<evidence type="ECO:0000256" key="1">
    <source>
        <dbReference type="ARBA" id="ARBA00009589"/>
    </source>
</evidence>
<dbReference type="Gene3D" id="1.10.40.40">
    <property type="entry name" value="Deoxyribonucleotidase, domain 2"/>
    <property type="match status" value="1"/>
</dbReference>
<dbReference type="SFLD" id="SFLDG01126">
    <property type="entry name" value="C1.2:_Nucleotidase_Like"/>
    <property type="match status" value="1"/>
</dbReference>
<dbReference type="Pfam" id="PF06941">
    <property type="entry name" value="NT5C"/>
    <property type="match status" value="1"/>
</dbReference>
<dbReference type="InterPro" id="IPR036412">
    <property type="entry name" value="HAD-like_sf"/>
</dbReference>
<dbReference type="SFLD" id="SFLDS00003">
    <property type="entry name" value="Haloacid_Dehalogenase"/>
    <property type="match status" value="1"/>
</dbReference>
<dbReference type="EMBL" id="JAUSTP010000021">
    <property type="protein sequence ID" value="MDQ0190654.1"/>
    <property type="molecule type" value="Genomic_DNA"/>
</dbReference>
<organism evidence="2 3">
    <name type="scientific">Alicyclobacillus cycloheptanicus</name>
    <dbReference type="NCBI Taxonomy" id="1457"/>
    <lineage>
        <taxon>Bacteria</taxon>
        <taxon>Bacillati</taxon>
        <taxon>Bacillota</taxon>
        <taxon>Bacilli</taxon>
        <taxon>Bacillales</taxon>
        <taxon>Alicyclobacillaceae</taxon>
        <taxon>Alicyclobacillus</taxon>
    </lineage>
</organism>